<dbReference type="PANTHER" id="PTHR35805">
    <property type="entry name" value="ASPARTATE CARBAMOYLTRANSFERASE REGULATORY CHAIN"/>
    <property type="match status" value="1"/>
</dbReference>
<dbReference type="InterPro" id="IPR036792">
    <property type="entry name" value="Asp_carbatrfase_reg_C_sf"/>
</dbReference>
<feature type="binding site" evidence="7">
    <location>
        <position position="165"/>
    </location>
    <ligand>
        <name>Zn(2+)</name>
        <dbReference type="ChEBI" id="CHEBI:29105"/>
    </ligand>
</feature>
<comment type="similarity">
    <text evidence="2 7">Belongs to the PyrI family.</text>
</comment>
<protein>
    <recommendedName>
        <fullName evidence="3 7">Aspartate carbamoyltransferase regulatory chain</fullName>
    </recommendedName>
</protein>
<keyword evidence="11" id="KW-0808">Transferase</keyword>
<dbReference type="PANTHER" id="PTHR35805:SF1">
    <property type="entry name" value="ASPARTATE CARBAMOYLTRANSFERASE REGULATORY CHAIN"/>
    <property type="match status" value="1"/>
</dbReference>
<evidence type="ECO:0000259" key="9">
    <source>
        <dbReference type="Pfam" id="PF01948"/>
    </source>
</evidence>
<feature type="domain" description="Aspartate carbamoyltransferase regulatory subunit N-terminal" evidence="9">
    <location>
        <begin position="33"/>
        <end position="124"/>
    </location>
</feature>
<dbReference type="OrthoDB" id="7000at2157"/>
<comment type="cofactor">
    <cofactor evidence="7">
        <name>Zn(2+)</name>
        <dbReference type="ChEBI" id="CHEBI:29105"/>
    </cofactor>
    <text evidence="7">Binds 1 zinc ion per subunit.</text>
</comment>
<dbReference type="Pfam" id="PF02748">
    <property type="entry name" value="PyrI_C"/>
    <property type="match status" value="1"/>
</dbReference>
<dbReference type="SUPFAM" id="SSF54893">
    <property type="entry name" value="Aspartate carbamoyltransferase, Regulatory-chain, N-terminal domain"/>
    <property type="match status" value="1"/>
</dbReference>
<evidence type="ECO:0000256" key="7">
    <source>
        <dbReference type="HAMAP-Rule" id="MF_00002"/>
    </source>
</evidence>
<dbReference type="InterPro" id="IPR036793">
    <property type="entry name" value="Asp_carbatrfase_reg_N_sf"/>
</dbReference>
<dbReference type="GO" id="GO:0016740">
    <property type="term" value="F:transferase activity"/>
    <property type="evidence" value="ECO:0007669"/>
    <property type="project" value="UniProtKB-KW"/>
</dbReference>
<evidence type="ECO:0000256" key="1">
    <source>
        <dbReference type="ARBA" id="ARBA00002565"/>
    </source>
</evidence>
<dbReference type="Gene3D" id="2.30.30.20">
    <property type="entry name" value="Aspartate carbamoyltransferase regulatory subunit, C-terminal domain"/>
    <property type="match status" value="1"/>
</dbReference>
<comment type="subunit">
    <text evidence="7">Contains catalytic and regulatory chains.</text>
</comment>
<accession>A0A1I6QUM8</accession>
<gene>
    <name evidence="7" type="primary">pyrI</name>
    <name evidence="11" type="ORF">SAMN04488556_1572</name>
</gene>
<dbReference type="AlphaFoldDB" id="A0A1I6QUM8"/>
<name>A0A1I6QUM8_9EURY</name>
<dbReference type="GO" id="GO:0046872">
    <property type="term" value="F:metal ion binding"/>
    <property type="evidence" value="ECO:0007669"/>
    <property type="project" value="UniProtKB-KW"/>
</dbReference>
<dbReference type="InterPro" id="IPR020542">
    <property type="entry name" value="Asp_carbamoyltrfase_reg_C"/>
</dbReference>
<dbReference type="RefSeq" id="WP_092903240.1">
    <property type="nucleotide sequence ID" value="NZ_FOZS01000001.1"/>
</dbReference>
<feature type="binding site" evidence="7">
    <location>
        <position position="141"/>
    </location>
    <ligand>
        <name>Zn(2+)</name>
        <dbReference type="ChEBI" id="CHEBI:29105"/>
    </ligand>
</feature>
<dbReference type="GO" id="GO:0009347">
    <property type="term" value="C:aspartate carbamoyltransferase complex"/>
    <property type="evidence" value="ECO:0007669"/>
    <property type="project" value="InterPro"/>
</dbReference>
<comment type="function">
    <text evidence="1 7">Involved in allosteric regulation of aspartate carbamoyltransferase.</text>
</comment>
<proteinExistence type="inferred from homology"/>
<evidence type="ECO:0000256" key="5">
    <source>
        <dbReference type="ARBA" id="ARBA00022833"/>
    </source>
</evidence>
<dbReference type="HAMAP" id="MF_00002">
    <property type="entry name" value="Asp_carb_tr_reg"/>
    <property type="match status" value="1"/>
</dbReference>
<dbReference type="GO" id="GO:0006207">
    <property type="term" value="P:'de novo' pyrimidine nucleobase biosynthetic process"/>
    <property type="evidence" value="ECO:0007669"/>
    <property type="project" value="InterPro"/>
</dbReference>
<dbReference type="InterPro" id="IPR002801">
    <property type="entry name" value="Asp_carbamoylTrfase_reg"/>
</dbReference>
<dbReference type="Proteomes" id="UP000199199">
    <property type="component" value="Unassembled WGS sequence"/>
</dbReference>
<dbReference type="EMBL" id="FOZS01000001">
    <property type="protein sequence ID" value="SFS56060.1"/>
    <property type="molecule type" value="Genomic_DNA"/>
</dbReference>
<feature type="region of interest" description="Disordered" evidence="8">
    <location>
        <begin position="1"/>
        <end position="32"/>
    </location>
</feature>
<evidence type="ECO:0000259" key="10">
    <source>
        <dbReference type="Pfam" id="PF02748"/>
    </source>
</evidence>
<feature type="binding site" evidence="7">
    <location>
        <position position="162"/>
    </location>
    <ligand>
        <name>Zn(2+)</name>
        <dbReference type="ChEBI" id="CHEBI:29105"/>
    </ligand>
</feature>
<dbReference type="SUPFAM" id="SSF57825">
    <property type="entry name" value="Aspartate carbamoyltransferase, Regulatory-chain, C-terminal domain"/>
    <property type="match status" value="1"/>
</dbReference>
<evidence type="ECO:0000256" key="4">
    <source>
        <dbReference type="ARBA" id="ARBA00022723"/>
    </source>
</evidence>
<feature type="binding site" evidence="7">
    <location>
        <position position="136"/>
    </location>
    <ligand>
        <name>Zn(2+)</name>
        <dbReference type="ChEBI" id="CHEBI:29105"/>
    </ligand>
</feature>
<organism evidence="11 12">
    <name type="scientific">Halostagnicola kamekurae</name>
    <dbReference type="NCBI Taxonomy" id="619731"/>
    <lineage>
        <taxon>Archaea</taxon>
        <taxon>Methanobacteriati</taxon>
        <taxon>Methanobacteriota</taxon>
        <taxon>Stenosarchaea group</taxon>
        <taxon>Halobacteria</taxon>
        <taxon>Halobacteriales</taxon>
        <taxon>Natrialbaceae</taxon>
        <taxon>Halostagnicola</taxon>
    </lineage>
</organism>
<keyword evidence="6 7" id="KW-0665">Pyrimidine biosynthesis</keyword>
<dbReference type="NCBIfam" id="TIGR00240">
    <property type="entry name" value="ATCase_reg"/>
    <property type="match status" value="1"/>
</dbReference>
<evidence type="ECO:0000256" key="2">
    <source>
        <dbReference type="ARBA" id="ARBA00010498"/>
    </source>
</evidence>
<keyword evidence="4 7" id="KW-0479">Metal-binding</keyword>
<dbReference type="Gene3D" id="3.30.70.140">
    <property type="entry name" value="Aspartate carbamoyltransferase regulatory subunit, N-terminal domain"/>
    <property type="match status" value="1"/>
</dbReference>
<evidence type="ECO:0000313" key="11">
    <source>
        <dbReference type="EMBL" id="SFS56060.1"/>
    </source>
</evidence>
<evidence type="ECO:0000256" key="6">
    <source>
        <dbReference type="ARBA" id="ARBA00022975"/>
    </source>
</evidence>
<dbReference type="GO" id="GO:0006221">
    <property type="term" value="P:pyrimidine nucleotide biosynthetic process"/>
    <property type="evidence" value="ECO:0007669"/>
    <property type="project" value="UniProtKB-UniRule"/>
</dbReference>
<dbReference type="Pfam" id="PF01948">
    <property type="entry name" value="PyrI"/>
    <property type="match status" value="1"/>
</dbReference>
<reference evidence="12" key="1">
    <citation type="submission" date="2016-10" db="EMBL/GenBank/DDBJ databases">
        <authorList>
            <person name="Varghese N."/>
            <person name="Submissions S."/>
        </authorList>
    </citation>
    <scope>NUCLEOTIDE SEQUENCE [LARGE SCALE GENOMIC DNA]</scope>
    <source>
        <strain evidence="12">DSM 22427</strain>
    </source>
</reference>
<evidence type="ECO:0000313" key="12">
    <source>
        <dbReference type="Proteomes" id="UP000199199"/>
    </source>
</evidence>
<keyword evidence="5 7" id="KW-0862">Zinc</keyword>
<evidence type="ECO:0000256" key="3">
    <source>
        <dbReference type="ARBA" id="ARBA00021764"/>
    </source>
</evidence>
<keyword evidence="12" id="KW-1185">Reference proteome</keyword>
<evidence type="ECO:0000256" key="8">
    <source>
        <dbReference type="SAM" id="MobiDB-lite"/>
    </source>
</evidence>
<dbReference type="InterPro" id="IPR020545">
    <property type="entry name" value="Asp_carbamoyltransf_reg_N"/>
</dbReference>
<sequence>MSNDERENDARGEPTDSGETDTRGTGHAHDHELRVSKIQNGTVIDHVRSGQALNVLAVLGIDGSEGEEISIGMNVPSDRFARKDIIKVEDRELSQDEVDVLTLIAPDATINIVREYEVVEKSRVDRPDVVEGVLSCSNSGCITTGDEPVTSKFDVLEDAVRCAYCETIFREDIPALIDT</sequence>
<feature type="domain" description="Aspartate carbamoyltransferase regulatory subunit C-terminal" evidence="10">
    <location>
        <begin position="130"/>
        <end position="172"/>
    </location>
</feature>